<protein>
    <submittedName>
        <fullName evidence="1">Phage baseplate assembly protein V</fullName>
    </submittedName>
</protein>
<proteinExistence type="predicted"/>
<gene>
    <name evidence="2" type="ORF">CNEO2_700028</name>
    <name evidence="1" type="ORF">CNEO_42068</name>
</gene>
<dbReference type="EMBL" id="CAKJVE010000004">
    <property type="protein sequence ID" value="CAG9705805.1"/>
    <property type="molecule type" value="Genomic_DNA"/>
</dbReference>
<name>A0AA86MNG2_9CLOT</name>
<organism evidence="1 3">
    <name type="scientific">Clostridium neonatale</name>
    <dbReference type="NCBI Taxonomy" id="137838"/>
    <lineage>
        <taxon>Bacteria</taxon>
        <taxon>Bacillati</taxon>
        <taxon>Bacillota</taxon>
        <taxon>Clostridia</taxon>
        <taxon>Eubacteriales</taxon>
        <taxon>Clostridiaceae</taxon>
        <taxon>Clostridium</taxon>
    </lineage>
</organism>
<accession>A0AA86MNG2</accession>
<dbReference type="RefSeq" id="WP_125148987.1">
    <property type="nucleotide sequence ID" value="NZ_CAKJVE010000004.1"/>
</dbReference>
<dbReference type="AlphaFoldDB" id="A0AA86MNG2"/>
<sequence>MIELGIISTIEANMVRVILPEHDDIVSSKLELAKHININNLEIGDNVLISFFNSGFKNGVIIAELR</sequence>
<reference evidence="1" key="1">
    <citation type="submission" date="2021-10" db="EMBL/GenBank/DDBJ databases">
        <authorList>
            <person name="Mesa V."/>
        </authorList>
    </citation>
    <scope>NUCLEOTIDE SEQUENCE</scope>
    <source>
        <strain evidence="1">CC3_PB</strain>
    </source>
</reference>
<evidence type="ECO:0000313" key="3">
    <source>
        <dbReference type="Proteomes" id="UP000789738"/>
    </source>
</evidence>
<reference evidence="2" key="2">
    <citation type="submission" date="2022-10" db="EMBL/GenBank/DDBJ databases">
        <authorList>
            <person name="Aires J."/>
            <person name="Mesa V."/>
        </authorList>
    </citation>
    <scope>NUCLEOTIDE SEQUENCE</scope>
    <source>
        <strain evidence="2">Clostridium neonatale JD116</strain>
    </source>
</reference>
<dbReference type="Proteomes" id="UP000789738">
    <property type="component" value="Unassembled WGS sequence"/>
</dbReference>
<comment type="caution">
    <text evidence="1">The sequence shown here is derived from an EMBL/GenBank/DDBJ whole genome shotgun (WGS) entry which is preliminary data.</text>
</comment>
<evidence type="ECO:0000313" key="2">
    <source>
        <dbReference type="EMBL" id="CAI3676743.1"/>
    </source>
</evidence>
<dbReference type="Proteomes" id="UP001189143">
    <property type="component" value="Unassembled WGS sequence"/>
</dbReference>
<evidence type="ECO:0000313" key="1">
    <source>
        <dbReference type="EMBL" id="CAG9705805.1"/>
    </source>
</evidence>
<dbReference type="EMBL" id="CAMTCP010000271">
    <property type="protein sequence ID" value="CAI3676743.1"/>
    <property type="molecule type" value="Genomic_DNA"/>
</dbReference>